<proteinExistence type="predicted"/>
<dbReference type="Pfam" id="PF17104">
    <property type="entry name" value="YBL010C_LAA2"/>
    <property type="match status" value="1"/>
</dbReference>
<accession>A0A9P0VWQ4</accession>
<protein>
    <submittedName>
        <fullName evidence="2">Uncharacterized protein</fullName>
    </submittedName>
</protein>
<sequence>MYTVVLVTWCLRKAAMSLQVSRGNTLLLSSKSRQLSMDETKQVPVSLDSESEDDFDDFNEYTEKHDSEPNEEHDEDDDIDQDFGPVDQSMNVSFTKNIINLDSSSLEDSDDFNSKLNLLLNELFPEPSSSSKEQQKQKKNPILTEKSEAIYGNISELPRLKPPNWIKSKIRRNLLIKLGVPVNLDEVLDTTKSEQSHNDVAKTSSSASAQLLEKPVARHRRSSSVSELDIKWDEFTIPKFQDLQINSEQEQYLLNDTSAQLAKIEIENLDHSSIEKLLAGSEDDIDQLLAKYETNHAKLIELSSLWQNQLNELKKDYEIFESVVQNLVGHTQRLKREEIMANLNKIKLSKKKSHRVK</sequence>
<evidence type="ECO:0000256" key="1">
    <source>
        <dbReference type="SAM" id="MobiDB-lite"/>
    </source>
</evidence>
<organism evidence="2 3">
    <name type="scientific">[Candida] railenensis</name>
    <dbReference type="NCBI Taxonomy" id="45579"/>
    <lineage>
        <taxon>Eukaryota</taxon>
        <taxon>Fungi</taxon>
        <taxon>Dikarya</taxon>
        <taxon>Ascomycota</taxon>
        <taxon>Saccharomycotina</taxon>
        <taxon>Pichiomycetes</taxon>
        <taxon>Debaryomycetaceae</taxon>
        <taxon>Kurtzmaniella</taxon>
    </lineage>
</organism>
<name>A0A9P0VWQ4_9ASCO</name>
<dbReference type="PANTHER" id="PTHR38698">
    <property type="entry name" value="EXPRESSED PROTEIN"/>
    <property type="match status" value="1"/>
</dbReference>
<feature type="compositionally biased region" description="Basic and acidic residues" evidence="1">
    <location>
        <begin position="61"/>
        <end position="70"/>
    </location>
</feature>
<comment type="caution">
    <text evidence="2">The sequence shown here is derived from an EMBL/GenBank/DDBJ whole genome shotgun (WGS) entry which is preliminary data.</text>
</comment>
<dbReference type="Proteomes" id="UP000837801">
    <property type="component" value="Unassembled WGS sequence"/>
</dbReference>
<evidence type="ECO:0000313" key="3">
    <source>
        <dbReference type="Proteomes" id="UP000837801"/>
    </source>
</evidence>
<evidence type="ECO:0000313" key="2">
    <source>
        <dbReference type="EMBL" id="CAH2351060.1"/>
    </source>
</evidence>
<dbReference type="PANTHER" id="PTHR38698:SF1">
    <property type="entry name" value="FUNGAL PROTEIN"/>
    <property type="match status" value="1"/>
</dbReference>
<feature type="region of interest" description="Disordered" evidence="1">
    <location>
        <begin position="38"/>
        <end position="86"/>
    </location>
</feature>
<dbReference type="InterPro" id="IPR031355">
    <property type="entry name" value="YBL010C/LAA2-like"/>
</dbReference>
<feature type="region of interest" description="Disordered" evidence="1">
    <location>
        <begin position="192"/>
        <end position="213"/>
    </location>
</feature>
<feature type="compositionally biased region" description="Acidic residues" evidence="1">
    <location>
        <begin position="71"/>
        <end position="81"/>
    </location>
</feature>
<dbReference type="EMBL" id="CAKXYY010000002">
    <property type="protein sequence ID" value="CAH2351060.1"/>
    <property type="molecule type" value="Genomic_DNA"/>
</dbReference>
<dbReference type="AlphaFoldDB" id="A0A9P0VWQ4"/>
<gene>
    <name evidence="2" type="ORF">CLIB1423_02S11342</name>
</gene>
<dbReference type="OrthoDB" id="5378975at2759"/>
<keyword evidence="3" id="KW-1185">Reference proteome</keyword>
<feature type="compositionally biased region" description="Acidic residues" evidence="1">
    <location>
        <begin position="49"/>
        <end position="60"/>
    </location>
</feature>
<reference evidence="2" key="1">
    <citation type="submission" date="2022-03" db="EMBL/GenBank/DDBJ databases">
        <authorList>
            <person name="Legras J.-L."/>
            <person name="Devillers H."/>
            <person name="Grondin C."/>
        </authorList>
    </citation>
    <scope>NUCLEOTIDE SEQUENCE</scope>
    <source>
        <strain evidence="2">CLIB 1423</strain>
    </source>
</reference>